<dbReference type="PANTHER" id="PTHR43877:SF2">
    <property type="entry name" value="AMINOALKYLPHOSPHONATE N-ACETYLTRANSFERASE-RELATED"/>
    <property type="match status" value="1"/>
</dbReference>
<evidence type="ECO:0000259" key="3">
    <source>
        <dbReference type="PROSITE" id="PS51186"/>
    </source>
</evidence>
<keyword evidence="2" id="KW-0012">Acyltransferase</keyword>
<gene>
    <name evidence="4" type="ORF">ACFQZS_05250</name>
</gene>
<comment type="caution">
    <text evidence="4">The sequence shown here is derived from an EMBL/GenBank/DDBJ whole genome shotgun (WGS) entry which is preliminary data.</text>
</comment>
<dbReference type="PROSITE" id="PS51186">
    <property type="entry name" value="GNAT"/>
    <property type="match status" value="1"/>
</dbReference>
<dbReference type="Gene3D" id="3.40.630.30">
    <property type="match status" value="1"/>
</dbReference>
<dbReference type="RefSeq" id="WP_377097994.1">
    <property type="nucleotide sequence ID" value="NZ_JBHTHU010000002.1"/>
</dbReference>
<evidence type="ECO:0000313" key="5">
    <source>
        <dbReference type="Proteomes" id="UP001596958"/>
    </source>
</evidence>
<dbReference type="SUPFAM" id="SSF55729">
    <property type="entry name" value="Acyl-CoA N-acyltransferases (Nat)"/>
    <property type="match status" value="1"/>
</dbReference>
<dbReference type="Pfam" id="PF00583">
    <property type="entry name" value="Acetyltransf_1"/>
    <property type="match status" value="1"/>
</dbReference>
<feature type="domain" description="N-acetyltransferase" evidence="3">
    <location>
        <begin position="4"/>
        <end position="153"/>
    </location>
</feature>
<keyword evidence="5" id="KW-1185">Reference proteome</keyword>
<evidence type="ECO:0000256" key="1">
    <source>
        <dbReference type="ARBA" id="ARBA00022679"/>
    </source>
</evidence>
<keyword evidence="1" id="KW-0808">Transferase</keyword>
<proteinExistence type="predicted"/>
<protein>
    <submittedName>
        <fullName evidence="4">GNAT family N-acetyltransferase</fullName>
    </submittedName>
</protein>
<evidence type="ECO:0000313" key="4">
    <source>
        <dbReference type="EMBL" id="MFD0749539.1"/>
    </source>
</evidence>
<dbReference type="PANTHER" id="PTHR43877">
    <property type="entry name" value="AMINOALKYLPHOSPHONATE N-ACETYLTRANSFERASE-RELATED-RELATED"/>
    <property type="match status" value="1"/>
</dbReference>
<dbReference type="Proteomes" id="UP001596958">
    <property type="component" value="Unassembled WGS sequence"/>
</dbReference>
<dbReference type="InterPro" id="IPR000182">
    <property type="entry name" value="GNAT_dom"/>
</dbReference>
<evidence type="ECO:0000256" key="2">
    <source>
        <dbReference type="ARBA" id="ARBA00023315"/>
    </source>
</evidence>
<reference evidence="5" key="1">
    <citation type="journal article" date="2019" name="Int. J. Syst. Evol. Microbiol.">
        <title>The Global Catalogue of Microorganisms (GCM) 10K type strain sequencing project: providing services to taxonomists for standard genome sequencing and annotation.</title>
        <authorList>
            <consortium name="The Broad Institute Genomics Platform"/>
            <consortium name="The Broad Institute Genome Sequencing Center for Infectious Disease"/>
            <person name="Wu L."/>
            <person name="Ma J."/>
        </authorList>
    </citation>
    <scope>NUCLEOTIDE SEQUENCE [LARGE SCALE GENOMIC DNA]</scope>
    <source>
        <strain evidence="5">CCUG 63418</strain>
    </source>
</reference>
<dbReference type="InterPro" id="IPR050832">
    <property type="entry name" value="Bact_Acetyltransf"/>
</dbReference>
<accession>A0ABW2YTH0</accession>
<dbReference type="InterPro" id="IPR016181">
    <property type="entry name" value="Acyl_CoA_acyltransferase"/>
</dbReference>
<organism evidence="4 5">
    <name type="scientific">Mucilaginibacter calamicampi</name>
    <dbReference type="NCBI Taxonomy" id="1302352"/>
    <lineage>
        <taxon>Bacteria</taxon>
        <taxon>Pseudomonadati</taxon>
        <taxon>Bacteroidota</taxon>
        <taxon>Sphingobacteriia</taxon>
        <taxon>Sphingobacteriales</taxon>
        <taxon>Sphingobacteriaceae</taxon>
        <taxon>Mucilaginibacter</taxon>
    </lineage>
</organism>
<dbReference type="EMBL" id="JBHTHU010000002">
    <property type="protein sequence ID" value="MFD0749539.1"/>
    <property type="molecule type" value="Genomic_DNA"/>
</dbReference>
<name>A0ABW2YTH0_9SPHI</name>
<sequence length="153" mass="17772">MTGLTVKRITGSEAELVFELFDKYRIFYKQASDINLAESFIKERLNNNESVIYVAFIGSKPVGFTQLYPKYSSMRAVKNWILNDLYVDEVHRKRGIAGRLIQAAMDFAKDNNARFVQLETQTDNYTAQKLYESVGFIQQQLDTEFIVYRKTVD</sequence>
<dbReference type="CDD" id="cd04301">
    <property type="entry name" value="NAT_SF"/>
    <property type="match status" value="1"/>
</dbReference>